<feature type="domain" description="Phosphoadenosine phosphosulphate reductase" evidence="15">
    <location>
        <begin position="44"/>
        <end position="217"/>
    </location>
</feature>
<dbReference type="GO" id="GO:0004604">
    <property type="term" value="F:phosphoadenylyl-sulfate reductase (thioredoxin) activity"/>
    <property type="evidence" value="ECO:0007669"/>
    <property type="project" value="UniProtKB-UniRule"/>
</dbReference>
<evidence type="ECO:0000256" key="2">
    <source>
        <dbReference type="ARBA" id="ARBA00022490"/>
    </source>
</evidence>
<gene>
    <name evidence="14" type="primary">cysH</name>
    <name evidence="16" type="ORF">P7M15_03395</name>
</gene>
<dbReference type="InterPro" id="IPR011798">
    <property type="entry name" value="APS_reductase"/>
</dbReference>
<feature type="active site" description="Nucleophile; cysteine thiosulfonate intermediate" evidence="14">
    <location>
        <position position="239"/>
    </location>
</feature>
<dbReference type="NCBIfam" id="TIGR00434">
    <property type="entry name" value="cysH"/>
    <property type="match status" value="1"/>
</dbReference>
<evidence type="ECO:0000256" key="12">
    <source>
        <dbReference type="ARBA" id="ARBA00032041"/>
    </source>
</evidence>
<evidence type="ECO:0000256" key="11">
    <source>
        <dbReference type="ARBA" id="ARBA00030894"/>
    </source>
</evidence>
<dbReference type="GO" id="GO:0051539">
    <property type="term" value="F:4 iron, 4 sulfur cluster binding"/>
    <property type="evidence" value="ECO:0007669"/>
    <property type="project" value="UniProtKB-UniRule"/>
</dbReference>
<dbReference type="GO" id="GO:0019344">
    <property type="term" value="P:cysteine biosynthetic process"/>
    <property type="evidence" value="ECO:0007669"/>
    <property type="project" value="InterPro"/>
</dbReference>
<dbReference type="GO" id="GO:0005737">
    <property type="term" value="C:cytoplasm"/>
    <property type="evidence" value="ECO:0007669"/>
    <property type="project" value="UniProtKB-SubCell"/>
</dbReference>
<keyword evidence="4 14" id="KW-0560">Oxidoreductase</keyword>
<evidence type="ECO:0000256" key="6">
    <source>
        <dbReference type="ARBA" id="ARBA00023014"/>
    </source>
</evidence>
<dbReference type="GO" id="GO:0043866">
    <property type="term" value="F:adenylyl-sulfate reductase (thioredoxin) activity"/>
    <property type="evidence" value="ECO:0007669"/>
    <property type="project" value="UniProtKB-EC"/>
</dbReference>
<proteinExistence type="inferred from homology"/>
<dbReference type="PANTHER" id="PTHR46482:SF9">
    <property type="entry name" value="5'-ADENYLYLSULFATE REDUCTASE 1, CHLOROPLASTIC"/>
    <property type="match status" value="1"/>
</dbReference>
<dbReference type="SUPFAM" id="SSF52402">
    <property type="entry name" value="Adenine nucleotide alpha hydrolases-like"/>
    <property type="match status" value="1"/>
</dbReference>
<dbReference type="PIRSF" id="PIRSF000857">
    <property type="entry name" value="PAPS_reductase"/>
    <property type="match status" value="1"/>
</dbReference>
<dbReference type="RefSeq" id="WP_202937278.1">
    <property type="nucleotide sequence ID" value="NZ_JARQTS010000001.1"/>
</dbReference>
<evidence type="ECO:0000256" key="4">
    <source>
        <dbReference type="ARBA" id="ARBA00023002"/>
    </source>
</evidence>
<evidence type="ECO:0000313" key="16">
    <source>
        <dbReference type="EMBL" id="MDG2949575.1"/>
    </source>
</evidence>
<evidence type="ECO:0000256" key="3">
    <source>
        <dbReference type="ARBA" id="ARBA00022723"/>
    </source>
</evidence>
<dbReference type="Proteomes" id="UP001214976">
    <property type="component" value="Unassembled WGS sequence"/>
</dbReference>
<reference evidence="16" key="1">
    <citation type="submission" date="2023-03" db="EMBL/GenBank/DDBJ databases">
        <title>Classification of Bisgaard taxon 6 and taxon 10 as Exercitatus varius gen. nov., spec. nov.</title>
        <authorList>
            <person name="Christensen H."/>
        </authorList>
    </citation>
    <scope>NUCLEOTIDE SEQUENCE</scope>
    <source>
        <strain evidence="16">86116</strain>
    </source>
</reference>
<dbReference type="CDD" id="cd23945">
    <property type="entry name" value="PAPS_reductase"/>
    <property type="match status" value="1"/>
</dbReference>
<keyword evidence="5 14" id="KW-0408">Iron</keyword>
<accession>A0AAW6QBU8</accession>
<dbReference type="NCBIfam" id="TIGR02055">
    <property type="entry name" value="APS_reductase"/>
    <property type="match status" value="1"/>
</dbReference>
<comment type="pathway">
    <text evidence="8 14">Sulfur metabolism; hydrogen sulfide biosynthesis; sulfite from sulfate.</text>
</comment>
<evidence type="ECO:0000259" key="15">
    <source>
        <dbReference type="Pfam" id="PF01507"/>
    </source>
</evidence>
<protein>
    <recommendedName>
        <fullName evidence="10 14">Adenosine 5'-phosphosulfate reductase</fullName>
        <shortName evidence="14">APS reductase</shortName>
        <ecNumber evidence="9 14">1.8.4.10</ecNumber>
    </recommendedName>
    <alternativeName>
        <fullName evidence="12 14">5'-adenylylsulfate reductase</fullName>
    </alternativeName>
    <alternativeName>
        <fullName evidence="11 14">Thioredoxin-dependent 5'-adenylylsulfate reductase</fullName>
    </alternativeName>
</protein>
<evidence type="ECO:0000256" key="10">
    <source>
        <dbReference type="ARBA" id="ARBA00029514"/>
    </source>
</evidence>
<organism evidence="16 17">
    <name type="scientific">Exercitatus varius</name>
    <dbReference type="NCBI Taxonomy" id="67857"/>
    <lineage>
        <taxon>Bacteria</taxon>
        <taxon>Pseudomonadati</taxon>
        <taxon>Pseudomonadota</taxon>
        <taxon>Gammaproteobacteria</taxon>
        <taxon>Pasteurellales</taxon>
        <taxon>Pasteurellaceae</taxon>
        <taxon>Exercitatus</taxon>
    </lineage>
</organism>
<dbReference type="GO" id="GO:0019379">
    <property type="term" value="P:sulfate assimilation, phosphoadenylyl sulfate reduction by phosphoadenylyl-sulfate reductase (thioredoxin)"/>
    <property type="evidence" value="ECO:0007669"/>
    <property type="project" value="UniProtKB-UniRule"/>
</dbReference>
<dbReference type="GO" id="GO:0070814">
    <property type="term" value="P:hydrogen sulfide biosynthetic process"/>
    <property type="evidence" value="ECO:0007669"/>
    <property type="project" value="UniProtKB-UniRule"/>
</dbReference>
<feature type="binding site" evidence="14">
    <location>
        <position position="129"/>
    </location>
    <ligand>
        <name>[4Fe-4S] cluster</name>
        <dbReference type="ChEBI" id="CHEBI:49883"/>
    </ligand>
</feature>
<evidence type="ECO:0000256" key="1">
    <source>
        <dbReference type="ARBA" id="ARBA00009732"/>
    </source>
</evidence>
<evidence type="ECO:0000256" key="5">
    <source>
        <dbReference type="ARBA" id="ARBA00023004"/>
    </source>
</evidence>
<dbReference type="PANTHER" id="PTHR46482">
    <property type="entry name" value="5'-ADENYLYLSULFATE REDUCTASE 3, CHLOROPLASTIC"/>
    <property type="match status" value="1"/>
</dbReference>
<evidence type="ECO:0000313" key="17">
    <source>
        <dbReference type="Proteomes" id="UP001214976"/>
    </source>
</evidence>
<dbReference type="InterPro" id="IPR004511">
    <property type="entry name" value="PAPS/APS_Rdtase"/>
</dbReference>
<evidence type="ECO:0000256" key="13">
    <source>
        <dbReference type="ARBA" id="ARBA00048441"/>
    </source>
</evidence>
<dbReference type="Gene3D" id="3.40.50.620">
    <property type="entry name" value="HUPs"/>
    <property type="match status" value="1"/>
</dbReference>
<keyword evidence="6 14" id="KW-0411">Iron-sulfur</keyword>
<evidence type="ECO:0000256" key="7">
    <source>
        <dbReference type="ARBA" id="ARBA00024298"/>
    </source>
</evidence>
<dbReference type="NCBIfam" id="NF002537">
    <property type="entry name" value="PRK02090.1"/>
    <property type="match status" value="1"/>
</dbReference>
<comment type="subcellular location">
    <subcellularLocation>
        <location evidence="14">Cytoplasm</location>
    </subcellularLocation>
</comment>
<dbReference type="Pfam" id="PF01507">
    <property type="entry name" value="PAPS_reduct"/>
    <property type="match status" value="1"/>
</dbReference>
<comment type="cofactor">
    <cofactor evidence="14">
        <name>[4Fe-4S] cluster</name>
        <dbReference type="ChEBI" id="CHEBI:49883"/>
    </cofactor>
    <text evidence="14">Binds 1 [4Fe-4S] cluster per subunit.</text>
</comment>
<evidence type="ECO:0000256" key="8">
    <source>
        <dbReference type="ARBA" id="ARBA00024327"/>
    </source>
</evidence>
<feature type="binding site" evidence="14">
    <location>
        <position position="214"/>
    </location>
    <ligand>
        <name>[4Fe-4S] cluster</name>
        <dbReference type="ChEBI" id="CHEBI:49883"/>
    </ligand>
</feature>
<comment type="catalytic activity">
    <reaction evidence="13 14">
        <text>[thioredoxin]-disulfide + sulfite + AMP + 2 H(+) = adenosine 5'-phosphosulfate + [thioredoxin]-dithiol</text>
        <dbReference type="Rhea" id="RHEA:21976"/>
        <dbReference type="Rhea" id="RHEA-COMP:10698"/>
        <dbReference type="Rhea" id="RHEA-COMP:10700"/>
        <dbReference type="ChEBI" id="CHEBI:15378"/>
        <dbReference type="ChEBI" id="CHEBI:17359"/>
        <dbReference type="ChEBI" id="CHEBI:29950"/>
        <dbReference type="ChEBI" id="CHEBI:50058"/>
        <dbReference type="ChEBI" id="CHEBI:58243"/>
        <dbReference type="ChEBI" id="CHEBI:456215"/>
        <dbReference type="EC" id="1.8.4.10"/>
    </reaction>
</comment>
<comment type="similarity">
    <text evidence="1 14">Belongs to the PAPS reductase family. CysH subfamily.</text>
</comment>
<evidence type="ECO:0000256" key="14">
    <source>
        <dbReference type="HAMAP-Rule" id="MF_00063"/>
    </source>
</evidence>
<dbReference type="HAMAP" id="MF_00063">
    <property type="entry name" value="CysH"/>
    <property type="match status" value="1"/>
</dbReference>
<feature type="binding site" evidence="14">
    <location>
        <position position="128"/>
    </location>
    <ligand>
        <name>[4Fe-4S] cluster</name>
        <dbReference type="ChEBI" id="CHEBI:49883"/>
    </ligand>
</feature>
<keyword evidence="3 14" id="KW-0479">Metal-binding</keyword>
<sequence>MIIRPSFWQIPQPTEANYAALAEKERILAQRIHDIADSHQHAKFASSLAAEDMVITDVIAKNNAKITVFTLQTGRLNPETLALAETVKNTYPDLDFQLFHPDPAAAEKYDREKGRFAFYESVELRRECCRIRKIEPLNRALKDADCWLTGQRREQSVTRTELAFHEQDAGRGIDKYNPIFDWHEIDVWAYILKHNIPYNELYKQGYPSIGCEPCTKPVKQGEDIRAGRWWWESKNSKECGLHK</sequence>
<comment type="function">
    <text evidence="7 14">Catalyzes the formation of sulfite from adenosine 5'-phosphosulfate (APS) using thioredoxin as an electron donor.</text>
</comment>
<name>A0AAW6QBU8_9PAST</name>
<dbReference type="EMBL" id="JARQTW010000007">
    <property type="protein sequence ID" value="MDG2949575.1"/>
    <property type="molecule type" value="Genomic_DNA"/>
</dbReference>
<dbReference type="GO" id="GO:0046872">
    <property type="term" value="F:metal ion binding"/>
    <property type="evidence" value="ECO:0007669"/>
    <property type="project" value="UniProtKB-KW"/>
</dbReference>
<dbReference type="AlphaFoldDB" id="A0AAW6QBU8"/>
<keyword evidence="2 14" id="KW-0963">Cytoplasm</keyword>
<feature type="binding site" evidence="14">
    <location>
        <position position="211"/>
    </location>
    <ligand>
        <name>[4Fe-4S] cluster</name>
        <dbReference type="ChEBI" id="CHEBI:49883"/>
    </ligand>
</feature>
<dbReference type="InterPro" id="IPR014729">
    <property type="entry name" value="Rossmann-like_a/b/a_fold"/>
</dbReference>
<dbReference type="EC" id="1.8.4.10" evidence="9 14"/>
<evidence type="ECO:0000256" key="9">
    <source>
        <dbReference type="ARBA" id="ARBA00024386"/>
    </source>
</evidence>
<comment type="caution">
    <text evidence="16">The sequence shown here is derived from an EMBL/GenBank/DDBJ whole genome shotgun (WGS) entry which is preliminary data.</text>
</comment>
<dbReference type="InterPro" id="IPR002500">
    <property type="entry name" value="PAPS_reduct_dom"/>
</dbReference>